<dbReference type="AlphaFoldDB" id="A0A2N9BM31"/>
<protein>
    <recommendedName>
        <fullName evidence="5">Lipoprotein</fullName>
    </recommendedName>
</protein>
<keyword evidence="4" id="KW-1185">Reference proteome</keyword>
<sequence>MTGARPSAMNHWVRPVAAAVASAASCLLLTACGSAASHSSGDLQESGEAITRPVTVGADGRTLTTAGTAGGCQTLRLTADETGSAVTLTLRLTTRESNAKHPCPADVRFGPVSVKLHTPLHGRPVSDGTTGKKLHVGRA</sequence>
<evidence type="ECO:0000313" key="3">
    <source>
        <dbReference type="EMBL" id="SOR84422.1"/>
    </source>
</evidence>
<dbReference type="RefSeq" id="WP_010047396.1">
    <property type="nucleotide sequence ID" value="NZ_LT962942.1"/>
</dbReference>
<name>A0A2N9BM31_STRCX</name>
<keyword evidence="2" id="KW-0732">Signal</keyword>
<dbReference type="EMBL" id="LT963352">
    <property type="protein sequence ID" value="SOR84422.1"/>
    <property type="molecule type" value="Genomic_DNA"/>
</dbReference>
<evidence type="ECO:0008006" key="5">
    <source>
        <dbReference type="Google" id="ProtNLM"/>
    </source>
</evidence>
<evidence type="ECO:0000256" key="1">
    <source>
        <dbReference type="SAM" id="MobiDB-lite"/>
    </source>
</evidence>
<feature type="signal peptide" evidence="2">
    <location>
        <begin position="1"/>
        <end position="36"/>
    </location>
</feature>
<reference evidence="4" key="1">
    <citation type="submission" date="2017-11" db="EMBL/GenBank/DDBJ databases">
        <authorList>
            <person name="Wibberg D."/>
        </authorList>
    </citation>
    <scope>NUCLEOTIDE SEQUENCE [LARGE SCALE GENOMIC DNA]</scope>
</reference>
<accession>A0A2N9BM31</accession>
<organism evidence="3 4">
    <name type="scientific">Streptomyces chartreusis NRRL 3882</name>
    <dbReference type="NCBI Taxonomy" id="1079985"/>
    <lineage>
        <taxon>Bacteria</taxon>
        <taxon>Bacillati</taxon>
        <taxon>Actinomycetota</taxon>
        <taxon>Actinomycetes</taxon>
        <taxon>Kitasatosporales</taxon>
        <taxon>Streptomycetaceae</taxon>
        <taxon>Streptomyces</taxon>
    </lineage>
</organism>
<evidence type="ECO:0000313" key="4">
    <source>
        <dbReference type="Proteomes" id="UP000235464"/>
    </source>
</evidence>
<proteinExistence type="predicted"/>
<feature type="chain" id="PRO_5014614746" description="Lipoprotein" evidence="2">
    <location>
        <begin position="37"/>
        <end position="139"/>
    </location>
</feature>
<dbReference type="PROSITE" id="PS51257">
    <property type="entry name" value="PROKAR_LIPOPROTEIN"/>
    <property type="match status" value="1"/>
</dbReference>
<gene>
    <name evidence="3" type="ORF">SCNRRL3882_7867</name>
</gene>
<feature type="region of interest" description="Disordered" evidence="1">
    <location>
        <begin position="118"/>
        <end position="139"/>
    </location>
</feature>
<dbReference type="Proteomes" id="UP000235464">
    <property type="component" value="Chromosome I"/>
</dbReference>
<evidence type="ECO:0000256" key="2">
    <source>
        <dbReference type="SAM" id="SignalP"/>
    </source>
</evidence>